<sequence length="340" mass="37442">MSKSAEQAGGEESIDQPRGQEEGSVDEDVDWADDYEDDRPDPGVEEEAVAGTEEIPEADDWADSEHEDEPNPVHEPAAETAEDNGTLNKATQDTNKALETVTIDDSPDDGGKTSGTNPEDLSESSTDPYSKGNSRRGGQGSPHMSKRQQKPLILHISNFAPTPVHIAKQNILAILGSVQYSGIRPSTNKDGLARALYIDVADEKDMESALRLDGTDFQGQGLRIKQADPPQTNRKNWDGKRYGSNEGRDNYRRDSIRSQSSFHGKNSTRPPRSTRGVDGGRGVEKWNRRNPSRSQDDFIQVDGYQSPAAKQLQEPPKKDPNLERQTSNTFALLLQEDGDE</sequence>
<dbReference type="Gene3D" id="3.30.70.330">
    <property type="match status" value="1"/>
</dbReference>
<protein>
    <recommendedName>
        <fullName evidence="4">RRM domain-containing protein</fullName>
    </recommendedName>
</protein>
<gene>
    <name evidence="2" type="ORF">NDN08_004033</name>
</gene>
<evidence type="ECO:0000313" key="3">
    <source>
        <dbReference type="Proteomes" id="UP001157974"/>
    </source>
</evidence>
<evidence type="ECO:0000313" key="2">
    <source>
        <dbReference type="EMBL" id="KAJ8901828.1"/>
    </source>
</evidence>
<feature type="compositionally biased region" description="Polar residues" evidence="1">
    <location>
        <begin position="114"/>
        <end position="132"/>
    </location>
</feature>
<proteinExistence type="predicted"/>
<feature type="compositionally biased region" description="Polar residues" evidence="1">
    <location>
        <begin position="257"/>
        <end position="271"/>
    </location>
</feature>
<feature type="compositionally biased region" description="Basic and acidic residues" evidence="1">
    <location>
        <begin position="235"/>
        <end position="256"/>
    </location>
</feature>
<keyword evidence="3" id="KW-1185">Reference proteome</keyword>
<evidence type="ECO:0000256" key="1">
    <source>
        <dbReference type="SAM" id="MobiDB-lite"/>
    </source>
</evidence>
<dbReference type="Proteomes" id="UP001157974">
    <property type="component" value="Unassembled WGS sequence"/>
</dbReference>
<reference evidence="2 3" key="1">
    <citation type="journal article" date="2023" name="Nat. Commun.">
        <title>Origin of minicircular mitochondrial genomes in red algae.</title>
        <authorList>
            <person name="Lee Y."/>
            <person name="Cho C.H."/>
            <person name="Lee Y.M."/>
            <person name="Park S.I."/>
            <person name="Yang J.H."/>
            <person name="West J.A."/>
            <person name="Bhattacharya D."/>
            <person name="Yoon H.S."/>
        </authorList>
    </citation>
    <scope>NUCLEOTIDE SEQUENCE [LARGE SCALE GENOMIC DNA]</scope>
    <source>
        <strain evidence="2 3">CCMP1338</strain>
        <tissue evidence="2">Whole cell</tissue>
    </source>
</reference>
<organism evidence="2 3">
    <name type="scientific">Rhodosorus marinus</name>
    <dbReference type="NCBI Taxonomy" id="101924"/>
    <lineage>
        <taxon>Eukaryota</taxon>
        <taxon>Rhodophyta</taxon>
        <taxon>Stylonematophyceae</taxon>
        <taxon>Stylonematales</taxon>
        <taxon>Stylonemataceae</taxon>
        <taxon>Rhodosorus</taxon>
    </lineage>
</organism>
<feature type="region of interest" description="Disordered" evidence="1">
    <location>
        <begin position="220"/>
        <end position="327"/>
    </location>
</feature>
<dbReference type="EMBL" id="JAMWBK010000010">
    <property type="protein sequence ID" value="KAJ8901828.1"/>
    <property type="molecule type" value="Genomic_DNA"/>
</dbReference>
<dbReference type="AlphaFoldDB" id="A0AAV8UJS9"/>
<dbReference type="InterPro" id="IPR012677">
    <property type="entry name" value="Nucleotide-bd_a/b_plait_sf"/>
</dbReference>
<evidence type="ECO:0008006" key="4">
    <source>
        <dbReference type="Google" id="ProtNLM"/>
    </source>
</evidence>
<accession>A0AAV8UJS9</accession>
<name>A0AAV8UJS9_9RHOD</name>
<feature type="region of interest" description="Disordered" evidence="1">
    <location>
        <begin position="1"/>
        <end position="150"/>
    </location>
</feature>
<comment type="caution">
    <text evidence="2">The sequence shown here is derived from an EMBL/GenBank/DDBJ whole genome shotgun (WGS) entry which is preliminary data.</text>
</comment>
<feature type="compositionally biased region" description="Acidic residues" evidence="1">
    <location>
        <begin position="23"/>
        <end position="70"/>
    </location>
</feature>
<feature type="compositionally biased region" description="Polar residues" evidence="1">
    <location>
        <begin position="83"/>
        <end position="97"/>
    </location>
</feature>